<reference evidence="1" key="1">
    <citation type="journal article" date="2012" name="PLoS ONE">
        <title>Gene sets for utilization of primary and secondary nutrition supplies in the distal gut of endangered iberian lynx.</title>
        <authorList>
            <person name="Alcaide M."/>
            <person name="Messina E."/>
            <person name="Richter M."/>
            <person name="Bargiela R."/>
            <person name="Peplies J."/>
            <person name="Huws S.A."/>
            <person name="Newbold C.J."/>
            <person name="Golyshin P.N."/>
            <person name="Simon M.A."/>
            <person name="Lopez G."/>
            <person name="Yakimov M.M."/>
            <person name="Ferrer M."/>
        </authorList>
    </citation>
    <scope>NUCLEOTIDE SEQUENCE</scope>
</reference>
<accession>J9F854</accession>
<name>J9F854_9ZZZZ</name>
<organism evidence="1">
    <name type="scientific">gut metagenome</name>
    <dbReference type="NCBI Taxonomy" id="749906"/>
    <lineage>
        <taxon>unclassified sequences</taxon>
        <taxon>metagenomes</taxon>
        <taxon>organismal metagenomes</taxon>
    </lineage>
</organism>
<gene>
    <name evidence="1" type="ORF">EVA_20830</name>
</gene>
<proteinExistence type="predicted"/>
<comment type="caution">
    <text evidence="1">The sequence shown here is derived from an EMBL/GenBank/DDBJ whole genome shotgun (WGS) entry which is preliminary data.</text>
</comment>
<dbReference type="EMBL" id="AMCI01008422">
    <property type="protein sequence ID" value="EJW91061.1"/>
    <property type="molecule type" value="Genomic_DNA"/>
</dbReference>
<evidence type="ECO:0000313" key="1">
    <source>
        <dbReference type="EMBL" id="EJW91061.1"/>
    </source>
</evidence>
<sequence>MGLRPVSVDCTMGELLQITVEAAVFCTKLEKNTGIGDGGLNLEPVAHNAWVSQEGGTLGSIITSYALIIEIVESSTEGGALVENALPRQTSLKTF</sequence>
<dbReference type="AlphaFoldDB" id="J9F854"/>
<protein>
    <submittedName>
        <fullName evidence="1">Uncharacterized protein</fullName>
    </submittedName>
</protein>